<feature type="domain" description="Pyruvate:ferredoxin oxidoreductase core" evidence="3">
    <location>
        <begin position="275"/>
        <end position="369"/>
    </location>
</feature>
<evidence type="ECO:0000259" key="2">
    <source>
        <dbReference type="Pfam" id="PF01855"/>
    </source>
</evidence>
<dbReference type="EMBL" id="FUYN01000001">
    <property type="protein sequence ID" value="SKB25108.1"/>
    <property type="molecule type" value="Genomic_DNA"/>
</dbReference>
<dbReference type="InterPro" id="IPR009014">
    <property type="entry name" value="Transketo_C/PFOR_II"/>
</dbReference>
<keyword evidence="1" id="KW-0560">Oxidoreductase</keyword>
<gene>
    <name evidence="4" type="ORF">SAMN02745120_0249</name>
</gene>
<dbReference type="Pfam" id="PF17147">
    <property type="entry name" value="PFOR_II"/>
    <property type="match status" value="1"/>
</dbReference>
<name>A0A1T4ZQZ6_9FIRM</name>
<feature type="domain" description="Pyruvate flavodoxin/ferredoxin oxidoreductase pyrimidine binding" evidence="2">
    <location>
        <begin position="16"/>
        <end position="244"/>
    </location>
</feature>
<keyword evidence="5" id="KW-1185">Reference proteome</keyword>
<organism evidence="4 5">
    <name type="scientific">Acetoanaerobium noterae</name>
    <dbReference type="NCBI Taxonomy" id="745369"/>
    <lineage>
        <taxon>Bacteria</taxon>
        <taxon>Bacillati</taxon>
        <taxon>Bacillota</taxon>
        <taxon>Clostridia</taxon>
        <taxon>Peptostreptococcales</taxon>
        <taxon>Filifactoraceae</taxon>
        <taxon>Acetoanaerobium</taxon>
    </lineage>
</organism>
<dbReference type="Gene3D" id="3.40.50.970">
    <property type="match status" value="1"/>
</dbReference>
<dbReference type="SUPFAM" id="SSF52922">
    <property type="entry name" value="TK C-terminal domain-like"/>
    <property type="match status" value="1"/>
</dbReference>
<dbReference type="FunFam" id="3.40.50.970:FF:000022">
    <property type="entry name" value="2-oxoglutarate ferredoxin oxidoreductase alpha subunit"/>
    <property type="match status" value="1"/>
</dbReference>
<dbReference type="GO" id="GO:0006979">
    <property type="term" value="P:response to oxidative stress"/>
    <property type="evidence" value="ECO:0007669"/>
    <property type="project" value="TreeGrafter"/>
</dbReference>
<evidence type="ECO:0000313" key="4">
    <source>
        <dbReference type="EMBL" id="SKB25108.1"/>
    </source>
</evidence>
<dbReference type="InterPro" id="IPR050722">
    <property type="entry name" value="Pyruvate:ferred/Flavod_OxRd"/>
</dbReference>
<reference evidence="5" key="1">
    <citation type="submission" date="2017-02" db="EMBL/GenBank/DDBJ databases">
        <authorList>
            <person name="Varghese N."/>
            <person name="Submissions S."/>
        </authorList>
    </citation>
    <scope>NUCLEOTIDE SEQUENCE [LARGE SCALE GENOMIC DNA]</scope>
    <source>
        <strain evidence="5">ATCC 35199</strain>
    </source>
</reference>
<dbReference type="InterPro" id="IPR029061">
    <property type="entry name" value="THDP-binding"/>
</dbReference>
<protein>
    <submittedName>
        <fullName evidence="4">2-oxoglutarate ferredoxin oxidoreductase subunit alpha</fullName>
    </submittedName>
</protein>
<dbReference type="SUPFAM" id="SSF52518">
    <property type="entry name" value="Thiamin diphosphate-binding fold (THDP-binding)"/>
    <property type="match status" value="1"/>
</dbReference>
<dbReference type="CDD" id="cd07034">
    <property type="entry name" value="TPP_PYR_PFOR_IOR-alpha_like"/>
    <property type="match status" value="1"/>
</dbReference>
<dbReference type="Pfam" id="PF01855">
    <property type="entry name" value="POR_N"/>
    <property type="match status" value="1"/>
</dbReference>
<dbReference type="OrthoDB" id="9794954at2"/>
<dbReference type="InterPro" id="IPR033412">
    <property type="entry name" value="PFOR_II"/>
</dbReference>
<evidence type="ECO:0000256" key="1">
    <source>
        <dbReference type="ARBA" id="ARBA00023002"/>
    </source>
</evidence>
<dbReference type="NCBIfam" id="NF006412">
    <property type="entry name" value="PRK08659.1"/>
    <property type="match status" value="1"/>
</dbReference>
<dbReference type="Proteomes" id="UP000243406">
    <property type="component" value="Unassembled WGS sequence"/>
</dbReference>
<proteinExistence type="predicted"/>
<evidence type="ECO:0000259" key="3">
    <source>
        <dbReference type="Pfam" id="PF17147"/>
    </source>
</evidence>
<dbReference type="InterPro" id="IPR002880">
    <property type="entry name" value="Pyrv_Fd/Flavodoxin_OxRdtase_N"/>
</dbReference>
<dbReference type="RefSeq" id="WP_079588247.1">
    <property type="nucleotide sequence ID" value="NZ_FUYN01000001.1"/>
</dbReference>
<dbReference type="AlphaFoldDB" id="A0A1T4ZQZ6"/>
<evidence type="ECO:0000313" key="5">
    <source>
        <dbReference type="Proteomes" id="UP000243406"/>
    </source>
</evidence>
<sequence>MKKNIKLLQGNEACVHGAIYAGMNFFAGYPITPSTEIAEVSSELLPKNKGKFIQMEDEIAGMATTIGAAVAGAKAMTATSGPGFSLKQENIGYACITEIPCVIVNVQRHGPSTGLPTSPGQGDYMQAKWGTHGDHPVIALSPTTVREVFELTVKAFNFSEKYRTPVILLMDEVVGHLREKIEIPEAGELEIVPRKLPKVAPSEYKAYEFTEDLVPPMANFGTGYRYNITGLVHDETGFPTNSTKEAAKLLDRLMAKINNNLDDILIYEEGFAQEAETLFIAFGGIVRSVKEAVATLREQGYNVGYFAPKTVWPFPEQRMQEISKNKKNIFVAEMNLGQMIEPVKLAVEDKNIVKGVNKANGEIISPEEIIESFMEVVKCPVK</sequence>
<dbReference type="PANTHER" id="PTHR32154:SF14">
    <property type="entry name" value="2-OXOGLUTARATE SYNTHASE SUBUNIT KORA"/>
    <property type="match status" value="1"/>
</dbReference>
<dbReference type="Gene3D" id="3.40.50.920">
    <property type="match status" value="1"/>
</dbReference>
<dbReference type="FunFam" id="3.40.50.920:FF:000013">
    <property type="entry name" value="Ferredoxin oxidoreductase alpha subunit"/>
    <property type="match status" value="1"/>
</dbReference>
<dbReference type="PANTHER" id="PTHR32154">
    <property type="entry name" value="PYRUVATE-FLAVODOXIN OXIDOREDUCTASE-RELATED"/>
    <property type="match status" value="1"/>
</dbReference>
<dbReference type="GO" id="GO:0016491">
    <property type="term" value="F:oxidoreductase activity"/>
    <property type="evidence" value="ECO:0007669"/>
    <property type="project" value="UniProtKB-KW"/>
</dbReference>
<accession>A0A1T4ZQZ6</accession>